<dbReference type="EMBL" id="CYSF01000005">
    <property type="protein sequence ID" value="CUH83529.1"/>
    <property type="molecule type" value="Genomic_DNA"/>
</dbReference>
<organism evidence="7 8">
    <name type="scientific">Thalassovita mediterranea</name>
    <dbReference type="NCBI Taxonomy" id="340021"/>
    <lineage>
        <taxon>Bacteria</taxon>
        <taxon>Pseudomonadati</taxon>
        <taxon>Pseudomonadota</taxon>
        <taxon>Alphaproteobacteria</taxon>
        <taxon>Rhodobacterales</taxon>
        <taxon>Roseobacteraceae</taxon>
        <taxon>Thalassovita</taxon>
    </lineage>
</organism>
<keyword evidence="8" id="KW-1185">Reference proteome</keyword>
<evidence type="ECO:0000256" key="4">
    <source>
        <dbReference type="ARBA" id="ARBA00022989"/>
    </source>
</evidence>
<keyword evidence="3 6" id="KW-0812">Transmembrane</keyword>
<dbReference type="OrthoDB" id="9812084at2"/>
<keyword evidence="2" id="KW-1003">Cell membrane</keyword>
<dbReference type="PANTHER" id="PTHR30086">
    <property type="entry name" value="ARGININE EXPORTER PROTEIN ARGO"/>
    <property type="match status" value="1"/>
</dbReference>
<dbReference type="InterPro" id="IPR001123">
    <property type="entry name" value="LeuE-type"/>
</dbReference>
<dbReference type="Proteomes" id="UP000051681">
    <property type="component" value="Unassembled WGS sequence"/>
</dbReference>
<feature type="transmembrane region" description="Helical" evidence="6">
    <location>
        <begin position="139"/>
        <end position="162"/>
    </location>
</feature>
<dbReference type="GO" id="GO:0033228">
    <property type="term" value="P:cysteine export across plasma membrane"/>
    <property type="evidence" value="ECO:0007669"/>
    <property type="project" value="TreeGrafter"/>
</dbReference>
<sequence length="195" mass="20969">MTYDLIPALAAFAFVTSVTPGPNNLMLMTSGANYGFRRSIPHMLGIAVGFTVMVALVGVGLMGLFDAVPVTYTVLKVAGIAYLLWLAWKIANAGMPDTSGRTGKPMTFLQAAAFQWVNPKAWQMALTAITLYAPDRSMWSVLVVAMIFGAINLPTVSSWTILGQQMSRVLSSPLRLRVFNVTMAALLVASLLPVL</sequence>
<dbReference type="STRING" id="340021.TM5383_00720"/>
<dbReference type="Pfam" id="PF01810">
    <property type="entry name" value="LysE"/>
    <property type="match status" value="1"/>
</dbReference>
<evidence type="ECO:0000313" key="7">
    <source>
        <dbReference type="EMBL" id="CUH83529.1"/>
    </source>
</evidence>
<gene>
    <name evidence="7" type="primary">eamB</name>
    <name evidence="7" type="ORF">TM5383_00720</name>
</gene>
<dbReference type="GO" id="GO:0015171">
    <property type="term" value="F:amino acid transmembrane transporter activity"/>
    <property type="evidence" value="ECO:0007669"/>
    <property type="project" value="TreeGrafter"/>
</dbReference>
<evidence type="ECO:0000256" key="6">
    <source>
        <dbReference type="SAM" id="Phobius"/>
    </source>
</evidence>
<evidence type="ECO:0000256" key="3">
    <source>
        <dbReference type="ARBA" id="ARBA00022692"/>
    </source>
</evidence>
<dbReference type="PANTHER" id="PTHR30086:SF20">
    <property type="entry name" value="ARGININE EXPORTER PROTEIN ARGO-RELATED"/>
    <property type="match status" value="1"/>
</dbReference>
<feature type="transmembrane region" description="Helical" evidence="6">
    <location>
        <begin position="72"/>
        <end position="91"/>
    </location>
</feature>
<evidence type="ECO:0000256" key="5">
    <source>
        <dbReference type="ARBA" id="ARBA00023136"/>
    </source>
</evidence>
<evidence type="ECO:0000256" key="1">
    <source>
        <dbReference type="ARBA" id="ARBA00004651"/>
    </source>
</evidence>
<accession>A0A0P1GMR1</accession>
<reference evidence="7 8" key="1">
    <citation type="submission" date="2015-09" db="EMBL/GenBank/DDBJ databases">
        <authorList>
            <consortium name="Swine Surveillance"/>
        </authorList>
    </citation>
    <scope>NUCLEOTIDE SEQUENCE [LARGE SCALE GENOMIC DNA]</scope>
    <source>
        <strain evidence="7 8">CECT 8383</strain>
    </source>
</reference>
<dbReference type="GO" id="GO:0005886">
    <property type="term" value="C:plasma membrane"/>
    <property type="evidence" value="ECO:0007669"/>
    <property type="project" value="UniProtKB-SubCell"/>
</dbReference>
<name>A0A0P1GMR1_9RHOB</name>
<keyword evidence="5 6" id="KW-0472">Membrane</keyword>
<keyword evidence="4 6" id="KW-1133">Transmembrane helix</keyword>
<feature type="transmembrane region" description="Helical" evidence="6">
    <location>
        <begin position="44"/>
        <end position="65"/>
    </location>
</feature>
<proteinExistence type="predicted"/>
<evidence type="ECO:0000256" key="2">
    <source>
        <dbReference type="ARBA" id="ARBA00022475"/>
    </source>
</evidence>
<comment type="subcellular location">
    <subcellularLocation>
        <location evidence="1">Cell membrane</location>
        <topology evidence="1">Multi-pass membrane protein</topology>
    </subcellularLocation>
</comment>
<dbReference type="AlphaFoldDB" id="A0A0P1GMR1"/>
<protein>
    <submittedName>
        <fullName evidence="7">Cysteine/O-acetylserine efflux protein</fullName>
    </submittedName>
</protein>
<dbReference type="RefSeq" id="WP_058317680.1">
    <property type="nucleotide sequence ID" value="NZ_CYSF01000005.1"/>
</dbReference>
<evidence type="ECO:0000313" key="8">
    <source>
        <dbReference type="Proteomes" id="UP000051681"/>
    </source>
</evidence>
<feature type="transmembrane region" description="Helical" evidence="6">
    <location>
        <begin position="174"/>
        <end position="194"/>
    </location>
</feature>